<keyword evidence="4" id="KW-1003">Cell membrane</keyword>
<dbReference type="GO" id="GO:0046872">
    <property type="term" value="F:metal ion binding"/>
    <property type="evidence" value="ECO:0007669"/>
    <property type="project" value="UniProtKB-KW"/>
</dbReference>
<evidence type="ECO:0000256" key="12">
    <source>
        <dbReference type="ARBA" id="ARBA00023180"/>
    </source>
</evidence>
<keyword evidence="11" id="KW-1015">Disulfide bond</keyword>
<evidence type="ECO:0000256" key="4">
    <source>
        <dbReference type="ARBA" id="ARBA00022475"/>
    </source>
</evidence>
<dbReference type="Pfam" id="PF05730">
    <property type="entry name" value="CFEM"/>
    <property type="match status" value="1"/>
</dbReference>
<keyword evidence="13" id="KW-0449">Lipoprotein</keyword>
<evidence type="ECO:0000256" key="8">
    <source>
        <dbReference type="ARBA" id="ARBA00022729"/>
    </source>
</evidence>
<evidence type="ECO:0000256" key="7">
    <source>
        <dbReference type="ARBA" id="ARBA00022723"/>
    </source>
</evidence>
<comment type="similarity">
    <text evidence="3">Belongs to the RBT5 family.</text>
</comment>
<dbReference type="Proteomes" id="UP000559027">
    <property type="component" value="Unassembled WGS sequence"/>
</dbReference>
<evidence type="ECO:0000313" key="16">
    <source>
        <dbReference type="EMBL" id="KAF5350713.1"/>
    </source>
</evidence>
<evidence type="ECO:0000256" key="6">
    <source>
        <dbReference type="ARBA" id="ARBA00022617"/>
    </source>
</evidence>
<feature type="domain" description="CFEM" evidence="15">
    <location>
        <begin position="1"/>
        <end position="114"/>
    </location>
</feature>
<gene>
    <name evidence="16" type="ORF">D9756_008564</name>
</gene>
<proteinExistence type="inferred from homology"/>
<keyword evidence="9" id="KW-0408">Iron</keyword>
<comment type="caution">
    <text evidence="16">The sequence shown here is derived from an EMBL/GenBank/DDBJ whole genome shotgun (WGS) entry which is preliminary data.</text>
</comment>
<accession>A0A8H5FVW9</accession>
<feature type="signal peptide" evidence="14">
    <location>
        <begin position="1"/>
        <end position="18"/>
    </location>
</feature>
<dbReference type="InterPro" id="IPR051735">
    <property type="entry name" value="CFEM_domain"/>
</dbReference>
<dbReference type="PANTHER" id="PTHR37928">
    <property type="entry name" value="CFEM DOMAIN PROTEIN (AFU_ORTHOLOGUE AFUA_6G14090)"/>
    <property type="match status" value="1"/>
</dbReference>
<keyword evidence="8 14" id="KW-0732">Signal</keyword>
<dbReference type="GO" id="GO:0005576">
    <property type="term" value="C:extracellular region"/>
    <property type="evidence" value="ECO:0007669"/>
    <property type="project" value="UniProtKB-SubCell"/>
</dbReference>
<organism evidence="16 17">
    <name type="scientific">Leucocoprinus leucothites</name>
    <dbReference type="NCBI Taxonomy" id="201217"/>
    <lineage>
        <taxon>Eukaryota</taxon>
        <taxon>Fungi</taxon>
        <taxon>Dikarya</taxon>
        <taxon>Basidiomycota</taxon>
        <taxon>Agaricomycotina</taxon>
        <taxon>Agaricomycetes</taxon>
        <taxon>Agaricomycetidae</taxon>
        <taxon>Agaricales</taxon>
        <taxon>Agaricineae</taxon>
        <taxon>Agaricaceae</taxon>
        <taxon>Leucocoprinus</taxon>
    </lineage>
</organism>
<keyword evidence="5" id="KW-0964">Secreted</keyword>
<keyword evidence="17" id="KW-1185">Reference proteome</keyword>
<sequence length="155" mass="14968">MRFSLVIAVAAFVSSASASLISRQGGLPQCAFECITKADLGGCQATDNNCLCRSDTFLNSSTNCIGQTCKGQDLEDATAAARQLCAIVGVTLTSTPAGFPTLTGTLTGGTATAAGANTASGTAGGATPSGSSAASINGVSTVASIAALGLAALVL</sequence>
<dbReference type="PROSITE" id="PS52012">
    <property type="entry name" value="CFEM"/>
    <property type="match status" value="1"/>
</dbReference>
<keyword evidence="10" id="KW-0472">Membrane</keyword>
<evidence type="ECO:0000256" key="5">
    <source>
        <dbReference type="ARBA" id="ARBA00022525"/>
    </source>
</evidence>
<evidence type="ECO:0000256" key="9">
    <source>
        <dbReference type="ARBA" id="ARBA00023004"/>
    </source>
</evidence>
<keyword evidence="12" id="KW-0325">Glycoprotein</keyword>
<dbReference type="OrthoDB" id="3065412at2759"/>
<evidence type="ECO:0000259" key="15">
    <source>
        <dbReference type="PROSITE" id="PS52012"/>
    </source>
</evidence>
<dbReference type="InterPro" id="IPR008427">
    <property type="entry name" value="Extracellular_membr_CFEM_dom"/>
</dbReference>
<comment type="subcellular location">
    <subcellularLocation>
        <location evidence="1">Cell membrane</location>
        <topology evidence="1">Lipid-anchor</topology>
        <topology evidence="1">GPI-anchor</topology>
    </subcellularLocation>
    <subcellularLocation>
        <location evidence="2">Secreted</location>
    </subcellularLocation>
</comment>
<keyword evidence="6" id="KW-0349">Heme</keyword>
<evidence type="ECO:0000256" key="10">
    <source>
        <dbReference type="ARBA" id="ARBA00023136"/>
    </source>
</evidence>
<evidence type="ECO:0000256" key="13">
    <source>
        <dbReference type="ARBA" id="ARBA00023288"/>
    </source>
</evidence>
<evidence type="ECO:0000256" key="1">
    <source>
        <dbReference type="ARBA" id="ARBA00004609"/>
    </source>
</evidence>
<dbReference type="GO" id="GO:0005886">
    <property type="term" value="C:plasma membrane"/>
    <property type="evidence" value="ECO:0007669"/>
    <property type="project" value="UniProtKB-SubCell"/>
</dbReference>
<dbReference type="PANTHER" id="PTHR37928:SF2">
    <property type="entry name" value="GPI ANCHORED CFEM DOMAIN PROTEIN (AFU_ORTHOLOGUE AFUA_6G10580)"/>
    <property type="match status" value="1"/>
</dbReference>
<evidence type="ECO:0000256" key="2">
    <source>
        <dbReference type="ARBA" id="ARBA00004613"/>
    </source>
</evidence>
<protein>
    <recommendedName>
        <fullName evidence="15">CFEM domain-containing protein</fullName>
    </recommendedName>
</protein>
<dbReference type="AlphaFoldDB" id="A0A8H5FVW9"/>
<evidence type="ECO:0000256" key="14">
    <source>
        <dbReference type="SAM" id="SignalP"/>
    </source>
</evidence>
<feature type="chain" id="PRO_5034263419" description="CFEM domain-containing protein" evidence="14">
    <location>
        <begin position="19"/>
        <end position="155"/>
    </location>
</feature>
<reference evidence="16 17" key="1">
    <citation type="journal article" date="2020" name="ISME J.">
        <title>Uncovering the hidden diversity of litter-decomposition mechanisms in mushroom-forming fungi.</title>
        <authorList>
            <person name="Floudas D."/>
            <person name="Bentzer J."/>
            <person name="Ahren D."/>
            <person name="Johansson T."/>
            <person name="Persson P."/>
            <person name="Tunlid A."/>
        </authorList>
    </citation>
    <scope>NUCLEOTIDE SEQUENCE [LARGE SCALE GENOMIC DNA]</scope>
    <source>
        <strain evidence="16 17">CBS 146.42</strain>
    </source>
</reference>
<name>A0A8H5FVW9_9AGAR</name>
<evidence type="ECO:0000256" key="3">
    <source>
        <dbReference type="ARBA" id="ARBA00010031"/>
    </source>
</evidence>
<evidence type="ECO:0000313" key="17">
    <source>
        <dbReference type="Proteomes" id="UP000559027"/>
    </source>
</evidence>
<keyword evidence="7" id="KW-0479">Metal-binding</keyword>
<evidence type="ECO:0000256" key="11">
    <source>
        <dbReference type="ARBA" id="ARBA00023157"/>
    </source>
</evidence>
<dbReference type="EMBL" id="JAACJO010000014">
    <property type="protein sequence ID" value="KAF5350713.1"/>
    <property type="molecule type" value="Genomic_DNA"/>
</dbReference>